<feature type="domain" description="Calcineurin-like phosphoesterase" evidence="5">
    <location>
        <begin position="1"/>
        <end position="162"/>
    </location>
</feature>
<dbReference type="NCBIfam" id="NF006988">
    <property type="entry name" value="PRK09453.1"/>
    <property type="match status" value="1"/>
</dbReference>
<evidence type="ECO:0000313" key="6">
    <source>
        <dbReference type="EMBL" id="PWL51599.1"/>
    </source>
</evidence>
<dbReference type="RefSeq" id="WP_027639706.1">
    <property type="nucleotide sequence ID" value="NZ_BAAACD010000016.1"/>
</dbReference>
<dbReference type="AlphaFoldDB" id="A0A1I2M4U9"/>
<evidence type="ECO:0000313" key="7">
    <source>
        <dbReference type="EMBL" id="SFF86512.1"/>
    </source>
</evidence>
<dbReference type="InterPro" id="IPR024654">
    <property type="entry name" value="Calcineurin-like_PHP_lpxH"/>
</dbReference>
<dbReference type="EMBL" id="QAMZ01000055">
    <property type="protein sequence ID" value="PWL51599.1"/>
    <property type="molecule type" value="Genomic_DNA"/>
</dbReference>
<dbReference type="CDD" id="cd00841">
    <property type="entry name" value="MPP_YfcE"/>
    <property type="match status" value="1"/>
</dbReference>
<keyword evidence="2 4" id="KW-0479">Metal-binding</keyword>
<dbReference type="SUPFAM" id="SSF56300">
    <property type="entry name" value="Metallo-dependent phosphatases"/>
    <property type="match status" value="1"/>
</dbReference>
<dbReference type="InterPro" id="IPR029052">
    <property type="entry name" value="Metallo-depent_PP-like"/>
</dbReference>
<dbReference type="STRING" id="1529.SAMN04487885_11321"/>
<dbReference type="InterPro" id="IPR020935">
    <property type="entry name" value="PdiEstase_YfcE_CS"/>
</dbReference>
<name>A0A1I2M4U9_9CLOT</name>
<evidence type="ECO:0000259" key="5">
    <source>
        <dbReference type="Pfam" id="PF12850"/>
    </source>
</evidence>
<proteinExistence type="inferred from homology"/>
<accession>A0A1I2M4U9</accession>
<dbReference type="EC" id="3.1.4.-" evidence="4"/>
<evidence type="ECO:0000256" key="1">
    <source>
        <dbReference type="ARBA" id="ARBA00008950"/>
    </source>
</evidence>
<dbReference type="OrthoDB" id="9800565at2"/>
<evidence type="ECO:0000313" key="9">
    <source>
        <dbReference type="Proteomes" id="UP000246114"/>
    </source>
</evidence>
<evidence type="ECO:0000313" key="8">
    <source>
        <dbReference type="Proteomes" id="UP000182135"/>
    </source>
</evidence>
<dbReference type="PANTHER" id="PTHR11124">
    <property type="entry name" value="VACUOLAR SORTING PROTEIN VPS29"/>
    <property type="match status" value="1"/>
</dbReference>
<gene>
    <name evidence="6" type="ORF">DBY38_13790</name>
    <name evidence="7" type="ORF">SAMN04487885_11321</name>
</gene>
<evidence type="ECO:0000256" key="3">
    <source>
        <dbReference type="ARBA" id="ARBA00022801"/>
    </source>
</evidence>
<comment type="similarity">
    <text evidence="1 4">Belongs to the metallophosphoesterase superfamily. YfcE family.</text>
</comment>
<evidence type="ECO:0000256" key="2">
    <source>
        <dbReference type="ARBA" id="ARBA00022723"/>
    </source>
</evidence>
<dbReference type="GO" id="GO:0016787">
    <property type="term" value="F:hydrolase activity"/>
    <property type="evidence" value="ECO:0007669"/>
    <property type="project" value="UniProtKB-UniRule"/>
</dbReference>
<keyword evidence="3" id="KW-0378">Hydrolase</keyword>
<comment type="cofactor">
    <cofactor evidence="4">
        <name>a divalent metal cation</name>
        <dbReference type="ChEBI" id="CHEBI:60240"/>
    </cofactor>
</comment>
<organism evidence="7 8">
    <name type="scientific">Clostridium cadaveris</name>
    <dbReference type="NCBI Taxonomy" id="1529"/>
    <lineage>
        <taxon>Bacteria</taxon>
        <taxon>Bacillati</taxon>
        <taxon>Bacillota</taxon>
        <taxon>Clostridia</taxon>
        <taxon>Eubacteriales</taxon>
        <taxon>Clostridiaceae</taxon>
        <taxon>Clostridium</taxon>
    </lineage>
</organism>
<dbReference type="InterPro" id="IPR041802">
    <property type="entry name" value="MPP_YfcE"/>
</dbReference>
<evidence type="ECO:0000256" key="4">
    <source>
        <dbReference type="RuleBase" id="RU362039"/>
    </source>
</evidence>
<dbReference type="Proteomes" id="UP000246114">
    <property type="component" value="Unassembled WGS sequence"/>
</dbReference>
<dbReference type="PROSITE" id="PS01269">
    <property type="entry name" value="UPF0025"/>
    <property type="match status" value="1"/>
</dbReference>
<dbReference type="eggNOG" id="COG0622">
    <property type="taxonomic scope" value="Bacteria"/>
</dbReference>
<dbReference type="EMBL" id="FOOE01000013">
    <property type="protein sequence ID" value="SFF86512.1"/>
    <property type="molecule type" value="Genomic_DNA"/>
</dbReference>
<dbReference type="GO" id="GO:0046872">
    <property type="term" value="F:metal ion binding"/>
    <property type="evidence" value="ECO:0007669"/>
    <property type="project" value="UniProtKB-KW"/>
</dbReference>
<sequence>MKIAILSDIHGYPEKFSKALEYFSGCDMILCAGDILYHGPRNPILDGYNPKALVEEIKKCPIPILISRGNCDAEVDLMVLDLPLISEYIVYEKDGTRFIMTHGHNQDGCDLEKIASTYNADVIITGHTHVRKCLTKDGVTYINPGSISVPKGDGIPSVCIYENGKSTFIDISTGKKL</sequence>
<reference evidence="6 9" key="2">
    <citation type="submission" date="2018-03" db="EMBL/GenBank/DDBJ databases">
        <title>The uncultured portion of the human microbiome is neutrally assembled.</title>
        <authorList>
            <person name="Jeraldo P."/>
            <person name="Boardman L."/>
            <person name="White B.A."/>
            <person name="Nelson H."/>
            <person name="Goldenfeld N."/>
            <person name="Chia N."/>
        </authorList>
    </citation>
    <scope>NUCLEOTIDE SEQUENCE [LARGE SCALE GENOMIC DNA]</scope>
    <source>
        <strain evidence="6">CIM:MAG 903</strain>
    </source>
</reference>
<reference evidence="7 8" key="1">
    <citation type="submission" date="2016-10" db="EMBL/GenBank/DDBJ databases">
        <authorList>
            <person name="de Groot N.N."/>
        </authorList>
    </citation>
    <scope>NUCLEOTIDE SEQUENCE [LARGE SCALE GENOMIC DNA]</scope>
    <source>
        <strain evidence="7 8">NLAE-zl-G419</strain>
    </source>
</reference>
<dbReference type="Gene3D" id="3.60.21.10">
    <property type="match status" value="1"/>
</dbReference>
<protein>
    <recommendedName>
        <fullName evidence="4">Phosphoesterase</fullName>
        <ecNumber evidence="4">3.1.4.-</ecNumber>
    </recommendedName>
</protein>
<keyword evidence="8" id="KW-1185">Reference proteome</keyword>
<dbReference type="NCBIfam" id="TIGR00040">
    <property type="entry name" value="yfcE"/>
    <property type="match status" value="1"/>
</dbReference>
<dbReference type="Pfam" id="PF12850">
    <property type="entry name" value="Metallophos_2"/>
    <property type="match status" value="1"/>
</dbReference>
<dbReference type="InterPro" id="IPR000979">
    <property type="entry name" value="Phosphodiesterase_MJ0936/Vps29"/>
</dbReference>
<dbReference type="Proteomes" id="UP000182135">
    <property type="component" value="Unassembled WGS sequence"/>
</dbReference>